<dbReference type="PANTHER" id="PTHR43104:SF2">
    <property type="entry name" value="L-2-HYDROXYGLUTARATE DEHYDROGENASE, MITOCHONDRIAL"/>
    <property type="match status" value="1"/>
</dbReference>
<comment type="pathway">
    <text evidence="3 9">Carbohydrate metabolism; tricarboxylic acid cycle; oxaloacetate from (S)-malate (quinone route): step 1/1.</text>
</comment>
<dbReference type="InterPro" id="IPR036188">
    <property type="entry name" value="FAD/NAD-bd_sf"/>
</dbReference>
<evidence type="ECO:0000256" key="1">
    <source>
        <dbReference type="ARBA" id="ARBA00001139"/>
    </source>
</evidence>
<evidence type="ECO:0000256" key="2">
    <source>
        <dbReference type="ARBA" id="ARBA00001974"/>
    </source>
</evidence>
<comment type="cofactor">
    <cofactor evidence="2 9">
        <name>FAD</name>
        <dbReference type="ChEBI" id="CHEBI:57692"/>
    </cofactor>
</comment>
<dbReference type="NCBIfam" id="NF003613">
    <property type="entry name" value="PRK05257.3-4"/>
    <property type="match status" value="1"/>
</dbReference>
<dbReference type="Proteomes" id="UP000294489">
    <property type="component" value="Unassembled WGS sequence"/>
</dbReference>
<evidence type="ECO:0000256" key="9">
    <source>
        <dbReference type="HAMAP-Rule" id="MF_00212"/>
    </source>
</evidence>
<dbReference type="EMBL" id="SOEC01000001">
    <property type="protein sequence ID" value="TDX33037.1"/>
    <property type="molecule type" value="Genomic_DNA"/>
</dbReference>
<dbReference type="GO" id="GO:0008924">
    <property type="term" value="F:L-malate dehydrogenase (quinone) activity"/>
    <property type="evidence" value="ECO:0007669"/>
    <property type="project" value="UniProtKB-UniRule"/>
</dbReference>
<evidence type="ECO:0000256" key="4">
    <source>
        <dbReference type="ARBA" id="ARBA00006389"/>
    </source>
</evidence>
<dbReference type="Gene3D" id="3.30.9.10">
    <property type="entry name" value="D-Amino Acid Oxidase, subunit A, domain 2"/>
    <property type="match status" value="1"/>
</dbReference>
<dbReference type="AlphaFoldDB" id="A0A4R8G0K2"/>
<sequence length="497" mass="54564">MDETVDVLLVGAGVMSATLATLLHELEPEARIEVLERLDSTASESSFAWNNAGTGHAGLCELNYTPQTNDGSVDIQKAVKINTMFEESKQLWTYLVEHGDLGDPSRFVYPVPHMSFVRGQQDVRFLRARHEVMQAHPCFEGMKYTESPEAIEQWAPLLMNGRQANEPLAATRVEAGTDVDFGALTRQLLARLEAEPDEQVRISTGQKVSDLERNRDGSWTVKVDTNDGERRVIRARFVFLGAGGASLHLLQKSGIPEAKGYAGFPVSGQWLRCDKPEIVAQHNAKVYSKAPIGAPPMSVPHLDTRNVDGKPSLLFGPFAGFTTKFLKTGSVFDLARSVRSSNLSPMLAVARDNFSLVKYLLDQVRLSHGERVEELQDFYPAASVDDWRLEVAGQRVQVIKKDPRKGGVLQFGTEVVASSDGTIAALLGASPGASTATSIMLGLIERCFPEKYASTAWQERLKQLVPARADTLADQGSLLRDIRAHTHRTLKLSDPAT</sequence>
<dbReference type="InterPro" id="IPR006231">
    <property type="entry name" value="MQO"/>
</dbReference>
<dbReference type="OrthoDB" id="9763983at2"/>
<protein>
    <recommendedName>
        <fullName evidence="9">Probable malate:quinone oxidoreductase</fullName>
        <ecNumber evidence="9">1.1.5.4</ecNumber>
    </recommendedName>
    <alternativeName>
        <fullName evidence="9">MQO</fullName>
    </alternativeName>
    <alternativeName>
        <fullName evidence="9">Malate dehydrogenase [quinone]</fullName>
    </alternativeName>
</protein>
<dbReference type="GO" id="GO:0006099">
    <property type="term" value="P:tricarboxylic acid cycle"/>
    <property type="evidence" value="ECO:0007669"/>
    <property type="project" value="UniProtKB-UniRule"/>
</dbReference>
<dbReference type="NCBIfam" id="NF003606">
    <property type="entry name" value="PRK05257.2-1"/>
    <property type="match status" value="1"/>
</dbReference>
<evidence type="ECO:0000256" key="8">
    <source>
        <dbReference type="ARBA" id="ARBA00023002"/>
    </source>
</evidence>
<dbReference type="NCBIfam" id="TIGR01320">
    <property type="entry name" value="mal_quin_oxido"/>
    <property type="match status" value="1"/>
</dbReference>
<dbReference type="NCBIfam" id="NF009875">
    <property type="entry name" value="PRK13339.1"/>
    <property type="match status" value="1"/>
</dbReference>
<dbReference type="NCBIfam" id="NF003611">
    <property type="entry name" value="PRK05257.3-2"/>
    <property type="match status" value="1"/>
</dbReference>
<dbReference type="UniPathway" id="UPA00223">
    <property type="reaction ID" value="UER01008"/>
</dbReference>
<reference evidence="10 11" key="1">
    <citation type="submission" date="2019-03" db="EMBL/GenBank/DDBJ databases">
        <title>Freshwater and sediment microbial communities from various areas in North America, analyzing microbe dynamics in response to fracking.</title>
        <authorList>
            <person name="Lamendella R."/>
        </authorList>
    </citation>
    <scope>NUCLEOTIDE SEQUENCE [LARGE SCALE GENOMIC DNA]</scope>
    <source>
        <strain evidence="10 11">6_TX</strain>
    </source>
</reference>
<evidence type="ECO:0000256" key="6">
    <source>
        <dbReference type="ARBA" id="ARBA00022630"/>
    </source>
</evidence>
<keyword evidence="6 9" id="KW-0285">Flavoprotein</keyword>
<dbReference type="SUPFAM" id="SSF51905">
    <property type="entry name" value="FAD/NAD(P)-binding domain"/>
    <property type="match status" value="1"/>
</dbReference>
<evidence type="ECO:0000313" key="10">
    <source>
        <dbReference type="EMBL" id="TDX33037.1"/>
    </source>
</evidence>
<name>A0A4R8G0K2_9GAMM</name>
<keyword evidence="5 9" id="KW-0816">Tricarboxylic acid cycle</keyword>
<dbReference type="NCBIfam" id="NF003605">
    <property type="entry name" value="PRK05257.1-4"/>
    <property type="match status" value="1"/>
</dbReference>
<organism evidence="10 11">
    <name type="scientific">Modicisalibacter xianhensis</name>
    <dbReference type="NCBI Taxonomy" id="442341"/>
    <lineage>
        <taxon>Bacteria</taxon>
        <taxon>Pseudomonadati</taxon>
        <taxon>Pseudomonadota</taxon>
        <taxon>Gammaproteobacteria</taxon>
        <taxon>Oceanospirillales</taxon>
        <taxon>Halomonadaceae</taxon>
        <taxon>Modicisalibacter</taxon>
    </lineage>
</organism>
<dbReference type="EC" id="1.1.5.4" evidence="9"/>
<dbReference type="Pfam" id="PF06039">
    <property type="entry name" value="Mqo"/>
    <property type="match status" value="1"/>
</dbReference>
<dbReference type="HAMAP" id="MF_00212">
    <property type="entry name" value="MQO"/>
    <property type="match status" value="1"/>
</dbReference>
<comment type="catalytic activity">
    <reaction evidence="1 9">
        <text>(S)-malate + a quinone = a quinol + oxaloacetate</text>
        <dbReference type="Rhea" id="RHEA:46012"/>
        <dbReference type="ChEBI" id="CHEBI:15589"/>
        <dbReference type="ChEBI" id="CHEBI:16452"/>
        <dbReference type="ChEBI" id="CHEBI:24646"/>
        <dbReference type="ChEBI" id="CHEBI:132124"/>
        <dbReference type="EC" id="1.1.5.4"/>
    </reaction>
</comment>
<evidence type="ECO:0000256" key="3">
    <source>
        <dbReference type="ARBA" id="ARBA00005012"/>
    </source>
</evidence>
<proteinExistence type="inferred from homology"/>
<evidence type="ECO:0000256" key="7">
    <source>
        <dbReference type="ARBA" id="ARBA00022827"/>
    </source>
</evidence>
<comment type="similarity">
    <text evidence="4 9">Belongs to the MQO family.</text>
</comment>
<accession>A0A4R8G0K2</accession>
<dbReference type="Gene3D" id="3.50.50.60">
    <property type="entry name" value="FAD/NAD(P)-binding domain"/>
    <property type="match status" value="1"/>
</dbReference>
<comment type="caution">
    <text evidence="10">The sequence shown here is derived from an EMBL/GenBank/DDBJ whole genome shotgun (WGS) entry which is preliminary data.</text>
</comment>
<evidence type="ECO:0000313" key="11">
    <source>
        <dbReference type="Proteomes" id="UP000294489"/>
    </source>
</evidence>
<evidence type="ECO:0000256" key="5">
    <source>
        <dbReference type="ARBA" id="ARBA00022532"/>
    </source>
</evidence>
<keyword evidence="7 9" id="KW-0274">FAD</keyword>
<gene>
    <name evidence="9" type="primary">mqo</name>
    <name evidence="10" type="ORF">DFO67_101334</name>
</gene>
<dbReference type="PANTHER" id="PTHR43104">
    <property type="entry name" value="L-2-HYDROXYGLUTARATE DEHYDROGENASE, MITOCHONDRIAL"/>
    <property type="match status" value="1"/>
</dbReference>
<dbReference type="NCBIfam" id="NF003603">
    <property type="entry name" value="PRK05257.1-1"/>
    <property type="match status" value="1"/>
</dbReference>
<dbReference type="GO" id="GO:0047545">
    <property type="term" value="F:(S)-2-hydroxyglutarate dehydrogenase activity"/>
    <property type="evidence" value="ECO:0007669"/>
    <property type="project" value="TreeGrafter"/>
</dbReference>
<keyword evidence="8 9" id="KW-0560">Oxidoreductase</keyword>